<name>A0A4R0XWR5_9MOLU</name>
<evidence type="ECO:0000313" key="1">
    <source>
        <dbReference type="EMBL" id="TCG11421.1"/>
    </source>
</evidence>
<organism evidence="1 2">
    <name type="scientific">Mycoplasma marinum</name>
    <dbReference type="NCBI Taxonomy" id="1937190"/>
    <lineage>
        <taxon>Bacteria</taxon>
        <taxon>Bacillati</taxon>
        <taxon>Mycoplasmatota</taxon>
        <taxon>Mollicutes</taxon>
        <taxon>Mycoplasmataceae</taxon>
        <taxon>Mycoplasma</taxon>
    </lineage>
</organism>
<comment type="caution">
    <text evidence="1">The sequence shown here is derived from an EMBL/GenBank/DDBJ whole genome shotgun (WGS) entry which is preliminary data.</text>
</comment>
<dbReference type="RefSeq" id="WP_131598828.1">
    <property type="nucleotide sequence ID" value="NZ_CBDBYK010000004.1"/>
</dbReference>
<protein>
    <submittedName>
        <fullName evidence="1">Uncharacterized protein</fullName>
    </submittedName>
</protein>
<proteinExistence type="predicted"/>
<keyword evidence="2" id="KW-1185">Reference proteome</keyword>
<evidence type="ECO:0000313" key="2">
    <source>
        <dbReference type="Proteomes" id="UP000294192"/>
    </source>
</evidence>
<dbReference type="Proteomes" id="UP000294192">
    <property type="component" value="Unassembled WGS sequence"/>
</dbReference>
<dbReference type="OrthoDB" id="8442777at2"/>
<accession>A0A4R0XWR5</accession>
<reference evidence="1 2" key="1">
    <citation type="submission" date="2018-02" db="EMBL/GenBank/DDBJ databases">
        <title>Mycoplasma marinum and Mycoplasma todarodis sp. nov., moderately halophilic and psychrotolerant mycoplasmas isolated from cephalopods.</title>
        <authorList>
            <person name="Viver T."/>
        </authorList>
    </citation>
    <scope>NUCLEOTIDE SEQUENCE [LARGE SCALE GENOMIC DNA]</scope>
    <source>
        <strain evidence="1 2">PE</strain>
    </source>
</reference>
<gene>
    <name evidence="1" type="ORF">C4B24_01985</name>
</gene>
<dbReference type="EMBL" id="PSZO01000007">
    <property type="protein sequence ID" value="TCG11421.1"/>
    <property type="molecule type" value="Genomic_DNA"/>
</dbReference>
<dbReference type="AlphaFoldDB" id="A0A4R0XWR5"/>
<sequence length="520" mass="60726">MIKHLYKTKKEQKTFKYTYEIGTTLDPLAREVIALVMKNPATQLKKLLNDVGLMGDLESFVERRFKMMFKDFTKNTTLQSYKNKDLIRRVYEEEAMIELEGESITIDVYEDLKVVNIGDKLIEMPKNLNNFVSEYLTNSNGVKRLKNVSETHSIAKIDHLNIEMSFEYNGKIIIDNSELNVPKSAYRQIERQMKGVAFALREFNENDVINEALRCELVTVENLKEIFASNSLYNGWKNNAENGIISISVEGYNFISYHLFVWNGIPLFYKKTMTEEQIIEAGYKEMILYSVSKKNKLVRFLSDSLIIELIDKYGQDNVTLINNIVSKKPEMLENMDIANRIKESKNLKKFKFVIDVENILRVLQKLPKDFKIMLMNALDKESILQINDQWLIKFLIENKLSNSLSPKQIKKYNAWSERQDDLLRKYHGAIRNITSSGIHKNIDILSAKELSKIKANKQFRKWLIRNVENPKGESFKRIIEPAAVSKARKCWEITHEWMRLVQEKENAKLEAKTEGSIQEE</sequence>